<protein>
    <submittedName>
        <fullName evidence="2">Mobile element protein</fullName>
    </submittedName>
</protein>
<organism evidence="2 3">
    <name type="scientific">Brenneria goodwinii</name>
    <dbReference type="NCBI Taxonomy" id="1109412"/>
    <lineage>
        <taxon>Bacteria</taxon>
        <taxon>Pseudomonadati</taxon>
        <taxon>Pseudomonadota</taxon>
        <taxon>Gammaproteobacteria</taxon>
        <taxon>Enterobacterales</taxon>
        <taxon>Pectobacteriaceae</taxon>
        <taxon>Brenneria</taxon>
    </lineage>
</organism>
<dbReference type="GO" id="GO:0015074">
    <property type="term" value="P:DNA integration"/>
    <property type="evidence" value="ECO:0007669"/>
    <property type="project" value="InterPro"/>
</dbReference>
<dbReference type="Proteomes" id="UP000044377">
    <property type="component" value="Unassembled WGS sequence"/>
</dbReference>
<sequence>MSAKGNCYDNACLKSFFHSLKMECIHEEHFTNWEINANGGV</sequence>
<dbReference type="Pfam" id="PF13333">
    <property type="entry name" value="rve_2"/>
    <property type="match status" value="1"/>
</dbReference>
<evidence type="ECO:0000259" key="1">
    <source>
        <dbReference type="Pfam" id="PF13333"/>
    </source>
</evidence>
<dbReference type="EMBL" id="CGIG01000001">
    <property type="protein sequence ID" value="CPR13627.1"/>
    <property type="molecule type" value="Genomic_DNA"/>
</dbReference>
<evidence type="ECO:0000313" key="2">
    <source>
        <dbReference type="EMBL" id="CPR13627.1"/>
    </source>
</evidence>
<evidence type="ECO:0000313" key="3">
    <source>
        <dbReference type="Proteomes" id="UP000044377"/>
    </source>
</evidence>
<keyword evidence="3" id="KW-1185">Reference proteome</keyword>
<proteinExistence type="predicted"/>
<accession>A0A0G4JNY4</accession>
<name>A0A0G4JNY4_9GAMM</name>
<dbReference type="AlphaFoldDB" id="A0A0G4JNY4"/>
<reference evidence="3" key="1">
    <citation type="submission" date="2015-01" db="EMBL/GenBank/DDBJ databases">
        <authorList>
            <person name="Paterson Steve"/>
        </authorList>
    </citation>
    <scope>NUCLEOTIDE SEQUENCE [LARGE SCALE GENOMIC DNA]</scope>
    <source>
        <strain evidence="3">OBR1</strain>
    </source>
</reference>
<gene>
    <name evidence="2" type="ORF">BN1221_00023</name>
</gene>
<dbReference type="InterPro" id="IPR001584">
    <property type="entry name" value="Integrase_cat-core"/>
</dbReference>
<feature type="domain" description="Integrase catalytic" evidence="1">
    <location>
        <begin position="15"/>
        <end position="35"/>
    </location>
</feature>